<organism evidence="2 3">
    <name type="scientific">Sphingomonas ginsenosidimutans</name>
    <dbReference type="NCBI Taxonomy" id="862134"/>
    <lineage>
        <taxon>Bacteria</taxon>
        <taxon>Pseudomonadati</taxon>
        <taxon>Pseudomonadota</taxon>
        <taxon>Alphaproteobacteria</taxon>
        <taxon>Sphingomonadales</taxon>
        <taxon>Sphingomonadaceae</taxon>
        <taxon>Sphingomonas</taxon>
    </lineage>
</organism>
<dbReference type="InterPro" id="IPR013589">
    <property type="entry name" value="Bac_transglu_N"/>
</dbReference>
<feature type="domain" description="Transglutaminase-like" evidence="1">
    <location>
        <begin position="158"/>
        <end position="221"/>
    </location>
</feature>
<protein>
    <submittedName>
        <fullName evidence="2">Transglutaminase</fullName>
    </submittedName>
</protein>
<dbReference type="EMBL" id="NWVD01000001">
    <property type="protein sequence ID" value="PCG10280.1"/>
    <property type="molecule type" value="Genomic_DNA"/>
</dbReference>
<dbReference type="InterPro" id="IPR002931">
    <property type="entry name" value="Transglutaminase-like"/>
</dbReference>
<evidence type="ECO:0000259" key="1">
    <source>
        <dbReference type="SMART" id="SM00460"/>
    </source>
</evidence>
<accession>A0A2A4I0Y6</accession>
<dbReference type="Proteomes" id="UP000218784">
    <property type="component" value="Unassembled WGS sequence"/>
</dbReference>
<dbReference type="SUPFAM" id="SSF54001">
    <property type="entry name" value="Cysteine proteinases"/>
    <property type="match status" value="1"/>
</dbReference>
<reference evidence="2 3" key="1">
    <citation type="submission" date="2017-09" db="EMBL/GenBank/DDBJ databases">
        <title>Sphingomonas ginsenosidimutans KACC 14949, whole genome shotgun sequence.</title>
        <authorList>
            <person name="Feng G."/>
            <person name="Zhu H."/>
        </authorList>
    </citation>
    <scope>NUCLEOTIDE SEQUENCE [LARGE SCALE GENOMIC DNA]</scope>
    <source>
        <strain evidence="2 3">KACC 14949</strain>
    </source>
</reference>
<dbReference type="RefSeq" id="WP_096609909.1">
    <property type="nucleotide sequence ID" value="NZ_NWVD01000001.1"/>
</dbReference>
<dbReference type="AlphaFoldDB" id="A0A2A4I0Y6"/>
<gene>
    <name evidence="2" type="ORF">COA17_02205</name>
</gene>
<dbReference type="Gene3D" id="3.10.620.30">
    <property type="match status" value="1"/>
</dbReference>
<dbReference type="Pfam" id="PF01841">
    <property type="entry name" value="Transglut_core"/>
    <property type="match status" value="1"/>
</dbReference>
<proteinExistence type="predicted"/>
<sequence>MRLSIDHRTTYRFTKPQGRIVQLLRVTPGNTHDQTVAEWHISVDCDARLREHRDGFGNRTTMLYAEGPLDRLEIAVSGEVVTSHSDGVLHGTFEPLPPAVFLRSTPVTDAGEVLAGFAHRMTEGHSPLGALHALNRALHERFALDKGRPEPGLTVDDAFARDTATPRDLAQMFVACARSLDIPARYVTGYCDLQDGRRPTPHGWADGWVEGIGWIGFDPTLALSPEEHHVRIAVALDAAGCAPVAGSRLGEGEECLDVEVRVSGQ</sequence>
<comment type="caution">
    <text evidence="2">The sequence shown here is derived from an EMBL/GenBank/DDBJ whole genome shotgun (WGS) entry which is preliminary data.</text>
</comment>
<dbReference type="PANTHER" id="PTHR33490:SF6">
    <property type="entry name" value="SLL1049 PROTEIN"/>
    <property type="match status" value="1"/>
</dbReference>
<evidence type="ECO:0000313" key="3">
    <source>
        <dbReference type="Proteomes" id="UP000218784"/>
    </source>
</evidence>
<dbReference type="PANTHER" id="PTHR33490">
    <property type="entry name" value="BLR5614 PROTEIN-RELATED"/>
    <property type="match status" value="1"/>
</dbReference>
<dbReference type="InterPro" id="IPR038765">
    <property type="entry name" value="Papain-like_cys_pep_sf"/>
</dbReference>
<dbReference type="SMART" id="SM00460">
    <property type="entry name" value="TGc"/>
    <property type="match status" value="1"/>
</dbReference>
<name>A0A2A4I0Y6_9SPHN</name>
<evidence type="ECO:0000313" key="2">
    <source>
        <dbReference type="EMBL" id="PCG10280.1"/>
    </source>
</evidence>
<dbReference type="Pfam" id="PF08379">
    <property type="entry name" value="Bact_transglu_N"/>
    <property type="match status" value="1"/>
</dbReference>
<keyword evidence="3" id="KW-1185">Reference proteome</keyword>